<protein>
    <recommendedName>
        <fullName evidence="9">Major facilitator superfamily (MFS) profile domain-containing protein</fullName>
    </recommendedName>
</protein>
<dbReference type="PRINTS" id="PR00171">
    <property type="entry name" value="SUGRTRNSPORT"/>
</dbReference>
<keyword evidence="5 7" id="KW-0472">Membrane</keyword>
<feature type="transmembrane region" description="Helical" evidence="7">
    <location>
        <begin position="289"/>
        <end position="309"/>
    </location>
</feature>
<proteinExistence type="predicted"/>
<dbReference type="InterPro" id="IPR036259">
    <property type="entry name" value="MFS_trans_sf"/>
</dbReference>
<evidence type="ECO:0000256" key="4">
    <source>
        <dbReference type="ARBA" id="ARBA00022989"/>
    </source>
</evidence>
<evidence type="ECO:0000313" key="11">
    <source>
        <dbReference type="EMBL" id="KFD70702.1"/>
    </source>
</evidence>
<evidence type="ECO:0000256" key="3">
    <source>
        <dbReference type="ARBA" id="ARBA00022692"/>
    </source>
</evidence>
<dbReference type="InterPro" id="IPR005828">
    <property type="entry name" value="MFS_sugar_transport-like"/>
</dbReference>
<keyword evidence="3 7" id="KW-0812">Transmembrane</keyword>
<evidence type="ECO:0000256" key="7">
    <source>
        <dbReference type="SAM" id="Phobius"/>
    </source>
</evidence>
<feature type="transmembrane region" description="Helical" evidence="7">
    <location>
        <begin position="384"/>
        <end position="409"/>
    </location>
</feature>
<dbReference type="PANTHER" id="PTHR23503">
    <property type="entry name" value="SOLUTE CARRIER FAMILY 2"/>
    <property type="match status" value="1"/>
</dbReference>
<comment type="subcellular location">
    <subcellularLocation>
        <location evidence="1">Membrane</location>
        <topology evidence="1">Multi-pass membrane protein</topology>
    </subcellularLocation>
</comment>
<dbReference type="InterPro" id="IPR045263">
    <property type="entry name" value="GLUT"/>
</dbReference>
<keyword evidence="12" id="KW-1185">Reference proteome</keyword>
<feature type="compositionally biased region" description="Basic residues" evidence="6">
    <location>
        <begin position="490"/>
        <end position="500"/>
    </location>
</feature>
<organism evidence="10 12">
    <name type="scientific">Trichuris suis</name>
    <name type="common">pig whipworm</name>
    <dbReference type="NCBI Taxonomy" id="68888"/>
    <lineage>
        <taxon>Eukaryota</taxon>
        <taxon>Metazoa</taxon>
        <taxon>Ecdysozoa</taxon>
        <taxon>Nematoda</taxon>
        <taxon>Enoplea</taxon>
        <taxon>Dorylaimia</taxon>
        <taxon>Trichinellida</taxon>
        <taxon>Trichuridae</taxon>
        <taxon>Trichuris</taxon>
    </lineage>
</organism>
<feature type="domain" description="Major facilitator superfamily (MFS) profile" evidence="9">
    <location>
        <begin position="13"/>
        <end position="476"/>
    </location>
</feature>
<dbReference type="SUPFAM" id="SSF103473">
    <property type="entry name" value="MFS general substrate transporter"/>
    <property type="match status" value="1"/>
</dbReference>
<evidence type="ECO:0000256" key="6">
    <source>
        <dbReference type="SAM" id="MobiDB-lite"/>
    </source>
</evidence>
<evidence type="ECO:0000256" key="2">
    <source>
        <dbReference type="ARBA" id="ARBA00022448"/>
    </source>
</evidence>
<evidence type="ECO:0000313" key="12">
    <source>
        <dbReference type="Proteomes" id="UP000030764"/>
    </source>
</evidence>
<feature type="transmembrane region" description="Helical" evidence="7">
    <location>
        <begin position="421"/>
        <end position="444"/>
    </location>
</feature>
<dbReference type="Proteomes" id="UP000030758">
    <property type="component" value="Unassembled WGS sequence"/>
</dbReference>
<feature type="compositionally biased region" description="Basic and acidic residues" evidence="6">
    <location>
        <begin position="254"/>
        <end position="268"/>
    </location>
</feature>
<feature type="transmembrane region" description="Helical" evidence="7">
    <location>
        <begin position="154"/>
        <end position="177"/>
    </location>
</feature>
<keyword evidence="4 7" id="KW-1133">Transmembrane helix</keyword>
<sequence length="514" mass="55514">MPLLQVKLHLLIMVSAMGLGAHFQFYSNSVVNNVVDDIKPWFNQSYIEHYGSSLTTEGLTLLWSMASACLQFGAVVGALITRPMAERLGRRGGLITTGITCAVGSLLTVIAKYVDAFELFFVGRLLLGVSLGASLGLASMFVTETAPVRYRGACGSLLQIMLGLGNLLSLILTLPQLFGTATLWPAAMAIPLITSLLQVLVTFQGEESPRFLLMAKKDEGAAIRSLYYYRRAISVEPQMVQIRGELNPVQPTPIKEEDGKTGEAKEEEKKTKAASLGVLFKYPNLKPMLLAIVIAFSIQFSGIAAVLAYSKTMFESAGLSTSTAKYGSVGLGVCNTLAPFLSTALVEKAGRKIILLGGLSLSTVSLAVMIGCSEAGNTYGITDALIGTIVCMYGFQIGFALSSSILWIVVAELFQQSLRSLAVTITSFSFFVFQSIVVLCYLPFASKVGFSISFLPFIISGIVCVVILGIFLPETKGKSIQEISDYFTRQKQKEKKKKQSTKQSLSTIGENTRF</sequence>
<feature type="signal peptide" evidence="8">
    <location>
        <begin position="1"/>
        <end position="16"/>
    </location>
</feature>
<dbReference type="EMBL" id="KL367486">
    <property type="protein sequence ID" value="KFD70702.1"/>
    <property type="molecule type" value="Genomic_DNA"/>
</dbReference>
<feature type="region of interest" description="Disordered" evidence="6">
    <location>
        <begin position="249"/>
        <end position="268"/>
    </location>
</feature>
<feature type="transmembrane region" description="Helical" evidence="7">
    <location>
        <begin position="183"/>
        <end position="203"/>
    </location>
</feature>
<feature type="transmembrane region" description="Helical" evidence="7">
    <location>
        <begin position="329"/>
        <end position="346"/>
    </location>
</feature>
<keyword evidence="8" id="KW-0732">Signal</keyword>
<evidence type="ECO:0000259" key="9">
    <source>
        <dbReference type="PROSITE" id="PS50850"/>
    </source>
</evidence>
<dbReference type="AlphaFoldDB" id="A0A085M7F2"/>
<evidence type="ECO:0000313" key="10">
    <source>
        <dbReference type="EMBL" id="KFD53148.1"/>
    </source>
</evidence>
<dbReference type="InterPro" id="IPR003663">
    <property type="entry name" value="Sugar/inositol_transpt"/>
</dbReference>
<feature type="compositionally biased region" description="Polar residues" evidence="6">
    <location>
        <begin position="504"/>
        <end position="514"/>
    </location>
</feature>
<gene>
    <name evidence="10" type="ORF">M513_06062</name>
    <name evidence="11" type="ORF">M514_06062</name>
</gene>
<feature type="transmembrane region" description="Helical" evidence="7">
    <location>
        <begin position="120"/>
        <end position="142"/>
    </location>
</feature>
<evidence type="ECO:0000256" key="1">
    <source>
        <dbReference type="ARBA" id="ARBA00004141"/>
    </source>
</evidence>
<dbReference type="Proteomes" id="UP000030764">
    <property type="component" value="Unassembled WGS sequence"/>
</dbReference>
<dbReference type="PROSITE" id="PS00217">
    <property type="entry name" value="SUGAR_TRANSPORT_2"/>
    <property type="match status" value="1"/>
</dbReference>
<keyword evidence="2" id="KW-0813">Transport</keyword>
<evidence type="ECO:0000256" key="8">
    <source>
        <dbReference type="SAM" id="SignalP"/>
    </source>
</evidence>
<feature type="chain" id="PRO_5010014562" description="Major facilitator superfamily (MFS) profile domain-containing protein" evidence="8">
    <location>
        <begin position="17"/>
        <end position="514"/>
    </location>
</feature>
<dbReference type="Pfam" id="PF00083">
    <property type="entry name" value="Sugar_tr"/>
    <property type="match status" value="1"/>
</dbReference>
<accession>A0A085M7F2</accession>
<evidence type="ECO:0000256" key="5">
    <source>
        <dbReference type="ARBA" id="ARBA00023136"/>
    </source>
</evidence>
<dbReference type="PANTHER" id="PTHR23503:SF8">
    <property type="entry name" value="FACILITATED GLUCOSE TRANSPORTER PROTEIN 1"/>
    <property type="match status" value="1"/>
</dbReference>
<name>A0A085M7F2_9BILA</name>
<feature type="region of interest" description="Disordered" evidence="6">
    <location>
        <begin position="490"/>
        <end position="514"/>
    </location>
</feature>
<feature type="transmembrane region" description="Helical" evidence="7">
    <location>
        <begin position="92"/>
        <end position="114"/>
    </location>
</feature>
<dbReference type="GO" id="GO:0016020">
    <property type="term" value="C:membrane"/>
    <property type="evidence" value="ECO:0007669"/>
    <property type="project" value="UniProtKB-SubCell"/>
</dbReference>
<dbReference type="Gene3D" id="1.20.1250.20">
    <property type="entry name" value="MFS general substrate transporter like domains"/>
    <property type="match status" value="1"/>
</dbReference>
<dbReference type="GO" id="GO:0015149">
    <property type="term" value="F:hexose transmembrane transporter activity"/>
    <property type="evidence" value="ECO:0007669"/>
    <property type="project" value="TreeGrafter"/>
</dbReference>
<dbReference type="PROSITE" id="PS50850">
    <property type="entry name" value="MFS"/>
    <property type="match status" value="1"/>
</dbReference>
<reference evidence="10 12" key="1">
    <citation type="journal article" date="2014" name="Nat. Genet.">
        <title>Genome and transcriptome of the porcine whipworm Trichuris suis.</title>
        <authorList>
            <person name="Jex A.R."/>
            <person name="Nejsum P."/>
            <person name="Schwarz E.M."/>
            <person name="Hu L."/>
            <person name="Young N.D."/>
            <person name="Hall R.S."/>
            <person name="Korhonen P.K."/>
            <person name="Liao S."/>
            <person name="Thamsborg S."/>
            <person name="Xia J."/>
            <person name="Xu P."/>
            <person name="Wang S."/>
            <person name="Scheerlinck J.P."/>
            <person name="Hofmann A."/>
            <person name="Sternberg P.W."/>
            <person name="Wang J."/>
            <person name="Gasser R.B."/>
        </authorList>
    </citation>
    <scope>NUCLEOTIDE SEQUENCE [LARGE SCALE GENOMIC DNA]</scope>
    <source>
        <strain evidence="11">DCEP-RM93F</strain>
        <strain evidence="10">DCEP-RM93M</strain>
    </source>
</reference>
<dbReference type="InterPro" id="IPR005829">
    <property type="entry name" value="Sugar_transporter_CS"/>
</dbReference>
<feature type="transmembrane region" description="Helical" evidence="7">
    <location>
        <begin position="353"/>
        <end position="372"/>
    </location>
</feature>
<feature type="transmembrane region" description="Helical" evidence="7">
    <location>
        <begin position="61"/>
        <end position="80"/>
    </location>
</feature>
<dbReference type="InterPro" id="IPR020846">
    <property type="entry name" value="MFS_dom"/>
</dbReference>
<dbReference type="EMBL" id="KL363220">
    <property type="protein sequence ID" value="KFD53148.1"/>
    <property type="molecule type" value="Genomic_DNA"/>
</dbReference>
<feature type="transmembrane region" description="Helical" evidence="7">
    <location>
        <begin position="450"/>
        <end position="472"/>
    </location>
</feature>